<dbReference type="Pfam" id="PF08030">
    <property type="entry name" value="NAD_binding_6"/>
    <property type="match status" value="1"/>
</dbReference>
<feature type="region of interest" description="Disordered" evidence="3">
    <location>
        <begin position="128"/>
        <end position="157"/>
    </location>
</feature>
<dbReference type="GO" id="GO:0006826">
    <property type="term" value="P:iron ion transport"/>
    <property type="evidence" value="ECO:0007669"/>
    <property type="project" value="TreeGrafter"/>
</dbReference>
<dbReference type="PANTHER" id="PTHR32361">
    <property type="entry name" value="FERRIC/CUPRIC REDUCTASE TRANSMEMBRANE COMPONENT"/>
    <property type="match status" value="1"/>
</dbReference>
<dbReference type="InterPro" id="IPR039261">
    <property type="entry name" value="FNR_nucleotide-bd"/>
</dbReference>
<dbReference type="InterPro" id="IPR051410">
    <property type="entry name" value="Ferric/Cupric_Reductase"/>
</dbReference>
<dbReference type="Gene3D" id="3.40.50.80">
    <property type="entry name" value="Nucleotide-binding domain of ferredoxin-NADP reductase (FNR) module"/>
    <property type="match status" value="1"/>
</dbReference>
<evidence type="ECO:0000259" key="4">
    <source>
        <dbReference type="Pfam" id="PF08030"/>
    </source>
</evidence>
<feature type="compositionally biased region" description="Polar residues" evidence="3">
    <location>
        <begin position="143"/>
        <end position="157"/>
    </location>
</feature>
<evidence type="ECO:0000313" key="5">
    <source>
        <dbReference type="EMBL" id="KAK5163657.1"/>
    </source>
</evidence>
<keyword evidence="2" id="KW-0560">Oxidoreductase</keyword>
<organism evidence="5 6">
    <name type="scientific">Saxophila tyrrhenica</name>
    <dbReference type="NCBI Taxonomy" id="1690608"/>
    <lineage>
        <taxon>Eukaryota</taxon>
        <taxon>Fungi</taxon>
        <taxon>Dikarya</taxon>
        <taxon>Ascomycota</taxon>
        <taxon>Pezizomycotina</taxon>
        <taxon>Dothideomycetes</taxon>
        <taxon>Dothideomycetidae</taxon>
        <taxon>Mycosphaerellales</taxon>
        <taxon>Extremaceae</taxon>
        <taxon>Saxophila</taxon>
    </lineage>
</organism>
<keyword evidence="6" id="KW-1185">Reference proteome</keyword>
<accession>A0AAV9NV64</accession>
<dbReference type="GO" id="GO:0006879">
    <property type="term" value="P:intracellular iron ion homeostasis"/>
    <property type="evidence" value="ECO:0007669"/>
    <property type="project" value="TreeGrafter"/>
</dbReference>
<dbReference type="GO" id="GO:0005886">
    <property type="term" value="C:plasma membrane"/>
    <property type="evidence" value="ECO:0007669"/>
    <property type="project" value="TreeGrafter"/>
</dbReference>
<evidence type="ECO:0000256" key="1">
    <source>
        <dbReference type="ARBA" id="ARBA00022448"/>
    </source>
</evidence>
<dbReference type="EMBL" id="JAVRRT010000024">
    <property type="protein sequence ID" value="KAK5163657.1"/>
    <property type="molecule type" value="Genomic_DNA"/>
</dbReference>
<dbReference type="GO" id="GO:0015677">
    <property type="term" value="P:copper ion import"/>
    <property type="evidence" value="ECO:0007669"/>
    <property type="project" value="TreeGrafter"/>
</dbReference>
<name>A0AAV9NV64_9PEZI</name>
<dbReference type="GeneID" id="89931932"/>
<reference evidence="5 6" key="1">
    <citation type="submission" date="2023-08" db="EMBL/GenBank/DDBJ databases">
        <title>Black Yeasts Isolated from many extreme environments.</title>
        <authorList>
            <person name="Coleine C."/>
            <person name="Stajich J.E."/>
            <person name="Selbmann L."/>
        </authorList>
    </citation>
    <scope>NUCLEOTIDE SEQUENCE [LARGE SCALE GENOMIC DNA]</scope>
    <source>
        <strain evidence="5 6">CCFEE 5935</strain>
    </source>
</reference>
<sequence>MAVASFHAVFGSGSWEENTASYLYRSAQIAALAGKSTVPVILTGPYGIGYPRCETENLLAVAGGTGSTFTLPIIHEALHQPFVSNVVVDFVWIIRQSADLLWLATELTELNDLLNTHPGLRMTIFITRKASQPPPRPNEKPPTTNVSPATASSSSTQIDLHATTADRFNITFVTNHHPSIPSIVQDFAKRSTIAGGNVEILDSVPRAMGSDLRSAVADVRTEEGVGFIRIRGGRIP</sequence>
<proteinExistence type="predicted"/>
<dbReference type="Proteomes" id="UP001337655">
    <property type="component" value="Unassembled WGS sequence"/>
</dbReference>
<protein>
    <recommendedName>
        <fullName evidence="4">Ferric reductase NAD binding domain-containing protein</fullName>
    </recommendedName>
</protein>
<dbReference type="InterPro" id="IPR013121">
    <property type="entry name" value="Fe_red_NAD-bd_6"/>
</dbReference>
<comment type="caution">
    <text evidence="5">The sequence shown here is derived from an EMBL/GenBank/DDBJ whole genome shotgun (WGS) entry which is preliminary data.</text>
</comment>
<dbReference type="CDD" id="cd06186">
    <property type="entry name" value="NOX_Duox_like_FAD_NADP"/>
    <property type="match status" value="1"/>
</dbReference>
<dbReference type="AlphaFoldDB" id="A0AAV9NV64"/>
<keyword evidence="1" id="KW-0813">Transport</keyword>
<feature type="domain" description="Ferric reductase NAD binding" evidence="4">
    <location>
        <begin position="56"/>
        <end position="187"/>
    </location>
</feature>
<dbReference type="RefSeq" id="XP_064654099.1">
    <property type="nucleotide sequence ID" value="XM_064807824.1"/>
</dbReference>
<evidence type="ECO:0000256" key="3">
    <source>
        <dbReference type="SAM" id="MobiDB-lite"/>
    </source>
</evidence>
<gene>
    <name evidence="5" type="ORF">LTR77_010606</name>
</gene>
<dbReference type="SUPFAM" id="SSF52343">
    <property type="entry name" value="Ferredoxin reductase-like, C-terminal NADP-linked domain"/>
    <property type="match status" value="1"/>
</dbReference>
<evidence type="ECO:0000313" key="6">
    <source>
        <dbReference type="Proteomes" id="UP001337655"/>
    </source>
</evidence>
<dbReference type="GO" id="GO:0000293">
    <property type="term" value="F:ferric-chelate reductase activity"/>
    <property type="evidence" value="ECO:0007669"/>
    <property type="project" value="TreeGrafter"/>
</dbReference>
<evidence type="ECO:0000256" key="2">
    <source>
        <dbReference type="ARBA" id="ARBA00023002"/>
    </source>
</evidence>